<accession>A0A1S3E267</accession>
<dbReference type="AlphaFoldDB" id="A0A1S3E267"/>
<protein>
    <submittedName>
        <fullName evidence="2">Uncharacterized protein LOC105851829</fullName>
    </submittedName>
</protein>
<proteinExistence type="predicted"/>
<sequence length="160" mass="18210">MDVLVLKTNLDQMCVNSRSLLVASSNLQSMVRKVHSIYITKQSYIQGQFDHTLFTKLSPKGKIAVLIVCVEDIVLTGDDILEMGRLQKEPTAKFEIKDLGVLRLQNEDCLIKEGKYGFTTKKKYIIDLLEETGMSDCSQLTPTIPMDHNVKLWGEMECFY</sequence>
<keyword evidence="1" id="KW-1185">Reference proteome</keyword>
<dbReference type="RefSeq" id="XP_012569538.1">
    <property type="nucleotide sequence ID" value="XM_012714084.1"/>
</dbReference>
<dbReference type="Proteomes" id="UP000087171">
    <property type="component" value="Chromosome Ca3"/>
</dbReference>
<reference evidence="1" key="1">
    <citation type="journal article" date="2013" name="Nat. Biotechnol.">
        <title>Draft genome sequence of chickpea (Cicer arietinum) provides a resource for trait improvement.</title>
        <authorList>
            <person name="Varshney R.K."/>
            <person name="Song C."/>
            <person name="Saxena R.K."/>
            <person name="Azam S."/>
            <person name="Yu S."/>
            <person name="Sharpe A.G."/>
            <person name="Cannon S."/>
            <person name="Baek J."/>
            <person name="Rosen B.D."/>
            <person name="Tar'an B."/>
            <person name="Millan T."/>
            <person name="Zhang X."/>
            <person name="Ramsay L.D."/>
            <person name="Iwata A."/>
            <person name="Wang Y."/>
            <person name="Nelson W."/>
            <person name="Farmer A.D."/>
            <person name="Gaur P.M."/>
            <person name="Soderlund C."/>
            <person name="Penmetsa R.V."/>
            <person name="Xu C."/>
            <person name="Bharti A.K."/>
            <person name="He W."/>
            <person name="Winter P."/>
            <person name="Zhao S."/>
            <person name="Hane J.K."/>
            <person name="Carrasquilla-Garcia N."/>
            <person name="Condie J.A."/>
            <person name="Upadhyaya H.D."/>
            <person name="Luo M.C."/>
            <person name="Thudi M."/>
            <person name="Gowda C.L."/>
            <person name="Singh N.P."/>
            <person name="Lichtenzveig J."/>
            <person name="Gali K.K."/>
            <person name="Rubio J."/>
            <person name="Nadarajan N."/>
            <person name="Dolezel J."/>
            <person name="Bansal K.C."/>
            <person name="Xu X."/>
            <person name="Edwards D."/>
            <person name="Zhang G."/>
            <person name="Kahl G."/>
            <person name="Gil J."/>
            <person name="Singh K.B."/>
            <person name="Datta S.K."/>
            <person name="Jackson S.A."/>
            <person name="Wang J."/>
            <person name="Cook D.R."/>
        </authorList>
    </citation>
    <scope>NUCLEOTIDE SEQUENCE [LARGE SCALE GENOMIC DNA]</scope>
    <source>
        <strain evidence="1">cv. CDC Frontier</strain>
    </source>
</reference>
<reference evidence="2" key="2">
    <citation type="submission" date="2025-08" db="UniProtKB">
        <authorList>
            <consortium name="RefSeq"/>
        </authorList>
    </citation>
    <scope>IDENTIFICATION</scope>
    <source>
        <tissue evidence="2">Etiolated seedlings</tissue>
    </source>
</reference>
<name>A0A1S3E267_CICAR</name>
<evidence type="ECO:0000313" key="2">
    <source>
        <dbReference type="RefSeq" id="XP_012569538.1"/>
    </source>
</evidence>
<dbReference type="GeneID" id="105851829"/>
<organism evidence="1 2">
    <name type="scientific">Cicer arietinum</name>
    <name type="common">Chickpea</name>
    <name type="synonym">Garbanzo</name>
    <dbReference type="NCBI Taxonomy" id="3827"/>
    <lineage>
        <taxon>Eukaryota</taxon>
        <taxon>Viridiplantae</taxon>
        <taxon>Streptophyta</taxon>
        <taxon>Embryophyta</taxon>
        <taxon>Tracheophyta</taxon>
        <taxon>Spermatophyta</taxon>
        <taxon>Magnoliopsida</taxon>
        <taxon>eudicotyledons</taxon>
        <taxon>Gunneridae</taxon>
        <taxon>Pentapetalae</taxon>
        <taxon>rosids</taxon>
        <taxon>fabids</taxon>
        <taxon>Fabales</taxon>
        <taxon>Fabaceae</taxon>
        <taxon>Papilionoideae</taxon>
        <taxon>50 kb inversion clade</taxon>
        <taxon>NPAAA clade</taxon>
        <taxon>Hologalegina</taxon>
        <taxon>IRL clade</taxon>
        <taxon>Cicereae</taxon>
        <taxon>Cicer</taxon>
    </lineage>
</organism>
<evidence type="ECO:0000313" key="1">
    <source>
        <dbReference type="Proteomes" id="UP000087171"/>
    </source>
</evidence>
<gene>
    <name evidence="2" type="primary">LOC105851829</name>
</gene>
<dbReference type="KEGG" id="cam:105851829"/>
<dbReference type="OrthoDB" id="1457208at2759"/>